<evidence type="ECO:0000313" key="2">
    <source>
        <dbReference type="EMBL" id="EFX62196.1"/>
    </source>
</evidence>
<gene>
    <name evidence="2" type="ORF">DAPPUDRAFT_120437</name>
</gene>
<feature type="region of interest" description="Disordered" evidence="1">
    <location>
        <begin position="219"/>
        <end position="239"/>
    </location>
</feature>
<dbReference type="HOGENOM" id="CLU_977469_0_0_1"/>
<proteinExistence type="predicted"/>
<name>E9I1D4_DAPPU</name>
<dbReference type="InParanoid" id="E9I1D4"/>
<dbReference type="Proteomes" id="UP000000305">
    <property type="component" value="Unassembled WGS sequence"/>
</dbReference>
<evidence type="ECO:0000256" key="1">
    <source>
        <dbReference type="SAM" id="MobiDB-lite"/>
    </source>
</evidence>
<feature type="compositionally biased region" description="Polar residues" evidence="1">
    <location>
        <begin position="219"/>
        <end position="230"/>
    </location>
</feature>
<feature type="region of interest" description="Disordered" evidence="1">
    <location>
        <begin position="115"/>
        <end position="138"/>
    </location>
</feature>
<keyword evidence="3" id="KW-1185">Reference proteome</keyword>
<feature type="region of interest" description="Disordered" evidence="1">
    <location>
        <begin position="265"/>
        <end position="285"/>
    </location>
</feature>
<accession>E9I1D4</accession>
<dbReference type="KEGG" id="dpx:DAPPUDRAFT_120437"/>
<sequence>MCVPISNKEKPLVSVMSQNKTCVPISPEKNESIEYEAISSYAFKNGSEKRSLDVSKNYKAKKHCGDISISDLFRDQRMKSDLEETLLESPNIVIQPKIRKHSQSFVSLGTTRVPSVDKQNSLTNSPVERMESDSEETLLESPNIVIQPKILKHSKSFVSLGTTRVPSVDKQNPLTNSPVERMESDLEETLLESPNIVIQPKIRKHSQSFVSLGTTRVPSVDKQNSLTNSPVERMESDSEETLLESTNIVIQPKILKHSKSFVSLGTTRVPSVDKQNPLTNSPVER</sequence>
<evidence type="ECO:0000313" key="3">
    <source>
        <dbReference type="Proteomes" id="UP000000305"/>
    </source>
</evidence>
<reference evidence="2 3" key="1">
    <citation type="journal article" date="2011" name="Science">
        <title>The ecoresponsive genome of Daphnia pulex.</title>
        <authorList>
            <person name="Colbourne J.K."/>
            <person name="Pfrender M.E."/>
            <person name="Gilbert D."/>
            <person name="Thomas W.K."/>
            <person name="Tucker A."/>
            <person name="Oakley T.H."/>
            <person name="Tokishita S."/>
            <person name="Aerts A."/>
            <person name="Arnold G.J."/>
            <person name="Basu M.K."/>
            <person name="Bauer D.J."/>
            <person name="Caceres C.E."/>
            <person name="Carmel L."/>
            <person name="Casola C."/>
            <person name="Choi J.H."/>
            <person name="Detter J.C."/>
            <person name="Dong Q."/>
            <person name="Dusheyko S."/>
            <person name="Eads B.D."/>
            <person name="Frohlich T."/>
            <person name="Geiler-Samerotte K.A."/>
            <person name="Gerlach D."/>
            <person name="Hatcher P."/>
            <person name="Jogdeo S."/>
            <person name="Krijgsveld J."/>
            <person name="Kriventseva E.V."/>
            <person name="Kultz D."/>
            <person name="Laforsch C."/>
            <person name="Lindquist E."/>
            <person name="Lopez J."/>
            <person name="Manak J.R."/>
            <person name="Muller J."/>
            <person name="Pangilinan J."/>
            <person name="Patwardhan R.P."/>
            <person name="Pitluck S."/>
            <person name="Pritham E.J."/>
            <person name="Rechtsteiner A."/>
            <person name="Rho M."/>
            <person name="Rogozin I.B."/>
            <person name="Sakarya O."/>
            <person name="Salamov A."/>
            <person name="Schaack S."/>
            <person name="Shapiro H."/>
            <person name="Shiga Y."/>
            <person name="Skalitzky C."/>
            <person name="Smith Z."/>
            <person name="Souvorov A."/>
            <person name="Sung W."/>
            <person name="Tang Z."/>
            <person name="Tsuchiya D."/>
            <person name="Tu H."/>
            <person name="Vos H."/>
            <person name="Wang M."/>
            <person name="Wolf Y.I."/>
            <person name="Yamagata H."/>
            <person name="Yamada T."/>
            <person name="Ye Y."/>
            <person name="Shaw J.R."/>
            <person name="Andrews J."/>
            <person name="Crease T.J."/>
            <person name="Tang H."/>
            <person name="Lucas S.M."/>
            <person name="Robertson H.M."/>
            <person name="Bork P."/>
            <person name="Koonin E.V."/>
            <person name="Zdobnov E.M."/>
            <person name="Grigoriev I.V."/>
            <person name="Lynch M."/>
            <person name="Boore J.L."/>
        </authorList>
    </citation>
    <scope>NUCLEOTIDE SEQUENCE [LARGE SCALE GENOMIC DNA]</scope>
</reference>
<feature type="compositionally biased region" description="Polar residues" evidence="1">
    <location>
        <begin position="115"/>
        <end position="126"/>
    </location>
</feature>
<dbReference type="EMBL" id="GL733764">
    <property type="protein sequence ID" value="EFX62196.1"/>
    <property type="molecule type" value="Genomic_DNA"/>
</dbReference>
<dbReference type="AlphaFoldDB" id="E9I1D4"/>
<organism evidence="2 3">
    <name type="scientific">Daphnia pulex</name>
    <name type="common">Water flea</name>
    <dbReference type="NCBI Taxonomy" id="6669"/>
    <lineage>
        <taxon>Eukaryota</taxon>
        <taxon>Metazoa</taxon>
        <taxon>Ecdysozoa</taxon>
        <taxon>Arthropoda</taxon>
        <taxon>Crustacea</taxon>
        <taxon>Branchiopoda</taxon>
        <taxon>Diplostraca</taxon>
        <taxon>Cladocera</taxon>
        <taxon>Anomopoda</taxon>
        <taxon>Daphniidae</taxon>
        <taxon>Daphnia</taxon>
    </lineage>
</organism>
<protein>
    <submittedName>
        <fullName evidence="2">Uncharacterized protein</fullName>
    </submittedName>
</protein>